<dbReference type="PRINTS" id="PR00502">
    <property type="entry name" value="NUDIXFAMILY"/>
</dbReference>
<organism evidence="4 5">
    <name type="scientific">Izhakiella capsodis</name>
    <dbReference type="NCBI Taxonomy" id="1367852"/>
    <lineage>
        <taxon>Bacteria</taxon>
        <taxon>Pseudomonadati</taxon>
        <taxon>Pseudomonadota</taxon>
        <taxon>Gammaproteobacteria</taxon>
        <taxon>Enterobacterales</taxon>
        <taxon>Erwiniaceae</taxon>
        <taxon>Izhakiella</taxon>
    </lineage>
</organism>
<dbReference type="Pfam" id="PF12535">
    <property type="entry name" value="Nudix_N"/>
    <property type="match status" value="1"/>
</dbReference>
<dbReference type="EMBL" id="FOVC01000007">
    <property type="protein sequence ID" value="SFN41220.1"/>
    <property type="molecule type" value="Genomic_DNA"/>
</dbReference>
<evidence type="ECO:0000313" key="5">
    <source>
        <dbReference type="Proteomes" id="UP000242222"/>
    </source>
</evidence>
<accession>A0A1I4YUB6</accession>
<dbReference type="PANTHER" id="PTHR43046">
    <property type="entry name" value="GDP-MANNOSE MANNOSYL HYDROLASE"/>
    <property type="match status" value="1"/>
</dbReference>
<dbReference type="Pfam" id="PF00293">
    <property type="entry name" value="NUDIX"/>
    <property type="match status" value="1"/>
</dbReference>
<comment type="cofactor">
    <cofactor evidence="1">
        <name>Mg(2+)</name>
        <dbReference type="ChEBI" id="CHEBI:18420"/>
    </cofactor>
</comment>
<dbReference type="SUPFAM" id="SSF55811">
    <property type="entry name" value="Nudix"/>
    <property type="match status" value="1"/>
</dbReference>
<feature type="domain" description="Nudix hydrolase" evidence="3">
    <location>
        <begin position="64"/>
        <end position="190"/>
    </location>
</feature>
<dbReference type="Gene3D" id="6.10.250.1120">
    <property type="match status" value="1"/>
</dbReference>
<gene>
    <name evidence="4" type="ORF">SAMN05216516_10728</name>
</gene>
<dbReference type="PANTHER" id="PTHR43046:SF16">
    <property type="entry name" value="ADP-RIBOSE PYROPHOSPHATASE YJHB-RELATED"/>
    <property type="match status" value="1"/>
</dbReference>
<dbReference type="GO" id="GO:0016787">
    <property type="term" value="F:hydrolase activity"/>
    <property type="evidence" value="ECO:0007669"/>
    <property type="project" value="UniProtKB-KW"/>
</dbReference>
<name>A0A1I4YUB6_9GAMM</name>
<evidence type="ECO:0000256" key="2">
    <source>
        <dbReference type="ARBA" id="ARBA00022801"/>
    </source>
</evidence>
<evidence type="ECO:0000256" key="1">
    <source>
        <dbReference type="ARBA" id="ARBA00001946"/>
    </source>
</evidence>
<dbReference type="Gene3D" id="3.90.79.10">
    <property type="entry name" value="Nucleoside Triphosphate Pyrophosphohydrolase"/>
    <property type="match status" value="1"/>
</dbReference>
<dbReference type="InterPro" id="IPR015797">
    <property type="entry name" value="NUDIX_hydrolase-like_dom_sf"/>
</dbReference>
<dbReference type="Proteomes" id="UP000242222">
    <property type="component" value="Unassembled WGS sequence"/>
</dbReference>
<proteinExistence type="predicted"/>
<protein>
    <submittedName>
        <fullName evidence="4">ADP-ribose pyrophosphatase YjhB, NUDIX family</fullName>
    </submittedName>
</protein>
<evidence type="ECO:0000313" key="4">
    <source>
        <dbReference type="EMBL" id="SFN41220.1"/>
    </source>
</evidence>
<reference evidence="5" key="1">
    <citation type="submission" date="2016-10" db="EMBL/GenBank/DDBJ databases">
        <authorList>
            <person name="Varghese N."/>
            <person name="Submissions S."/>
        </authorList>
    </citation>
    <scope>NUCLEOTIDE SEQUENCE [LARGE SCALE GENOMIC DNA]</scope>
    <source>
        <strain evidence="5">N6PO6</strain>
    </source>
</reference>
<sequence>MDPIALAQKLQALAQSGLTFSQDQFDIERYEQLRALAAQLMAEQFSADPLQVQSSFSQQQGYATPKIDSRALIVRDGKLLMVREMDDGGWCLPGGWVDVGDAPRQAAEREVLEETGLQVRATRLLGVWDRNQHGHPPHPFHIYKLIFLCEELGGELAISHESLDIGFFAADDLPPLSLTRIVPLQIETSLRIAREGSEPWCD</sequence>
<dbReference type="OrthoDB" id="9804442at2"/>
<dbReference type="CDD" id="cd04672">
    <property type="entry name" value="NUDIX_CDP-Chase_like"/>
    <property type="match status" value="1"/>
</dbReference>
<dbReference type="InterPro" id="IPR000086">
    <property type="entry name" value="NUDIX_hydrolase_dom"/>
</dbReference>
<dbReference type="InterPro" id="IPR059176">
    <property type="entry name" value="UDP-X_N"/>
</dbReference>
<dbReference type="PROSITE" id="PS51462">
    <property type="entry name" value="NUDIX"/>
    <property type="match status" value="1"/>
</dbReference>
<keyword evidence="2" id="KW-0378">Hydrolase</keyword>
<keyword evidence="5" id="KW-1185">Reference proteome</keyword>
<dbReference type="InterPro" id="IPR020476">
    <property type="entry name" value="Nudix_hydrolase"/>
</dbReference>
<dbReference type="STRING" id="1367852.SAMN05216516_10728"/>
<dbReference type="AlphaFoldDB" id="A0A1I4YUB6"/>
<evidence type="ECO:0000259" key="3">
    <source>
        <dbReference type="PROSITE" id="PS51462"/>
    </source>
</evidence>
<dbReference type="RefSeq" id="WP_092878087.1">
    <property type="nucleotide sequence ID" value="NZ_FOVC01000007.1"/>
</dbReference>